<feature type="domain" description="PEGA" evidence="5">
    <location>
        <begin position="241"/>
        <end position="300"/>
    </location>
</feature>
<evidence type="ECO:0000256" key="3">
    <source>
        <dbReference type="SAM" id="Phobius"/>
    </source>
</evidence>
<evidence type="ECO:0000256" key="2">
    <source>
        <dbReference type="SAM" id="MobiDB-lite"/>
    </source>
</evidence>
<keyword evidence="7" id="KW-1185">Reference proteome</keyword>
<feature type="transmembrane region" description="Helical" evidence="3">
    <location>
        <begin position="364"/>
        <end position="389"/>
    </location>
</feature>
<evidence type="ECO:0000256" key="4">
    <source>
        <dbReference type="SAM" id="SignalP"/>
    </source>
</evidence>
<dbReference type="RefSeq" id="WP_272098541.1">
    <property type="nucleotide sequence ID" value="NZ_JAQNDK010000003.1"/>
</dbReference>
<evidence type="ECO:0000259" key="5">
    <source>
        <dbReference type="Pfam" id="PF08308"/>
    </source>
</evidence>
<feature type="domain" description="PEGA" evidence="5">
    <location>
        <begin position="166"/>
        <end position="220"/>
    </location>
</feature>
<gene>
    <name evidence="6" type="ORF">POL72_27130</name>
</gene>
<dbReference type="EMBL" id="JAQNDK010000003">
    <property type="protein sequence ID" value="MDC0681444.1"/>
    <property type="molecule type" value="Genomic_DNA"/>
</dbReference>
<keyword evidence="1" id="KW-0802">TPR repeat</keyword>
<feature type="compositionally biased region" description="Gly residues" evidence="2">
    <location>
        <begin position="140"/>
        <end position="153"/>
    </location>
</feature>
<name>A0ABT5C4U7_9BACT</name>
<keyword evidence="3" id="KW-0472">Membrane</keyword>
<dbReference type="Proteomes" id="UP001217485">
    <property type="component" value="Unassembled WGS sequence"/>
</dbReference>
<dbReference type="Pfam" id="PF08308">
    <property type="entry name" value="PEGA"/>
    <property type="match status" value="2"/>
</dbReference>
<dbReference type="InterPro" id="IPR011990">
    <property type="entry name" value="TPR-like_helical_dom_sf"/>
</dbReference>
<dbReference type="PROSITE" id="PS50005">
    <property type="entry name" value="TPR"/>
    <property type="match status" value="1"/>
</dbReference>
<feature type="transmembrane region" description="Helical" evidence="3">
    <location>
        <begin position="305"/>
        <end position="330"/>
    </location>
</feature>
<organism evidence="6 7">
    <name type="scientific">Sorangium atrum</name>
    <dbReference type="NCBI Taxonomy" id="2995308"/>
    <lineage>
        <taxon>Bacteria</taxon>
        <taxon>Pseudomonadati</taxon>
        <taxon>Myxococcota</taxon>
        <taxon>Polyangia</taxon>
        <taxon>Polyangiales</taxon>
        <taxon>Polyangiaceae</taxon>
        <taxon>Sorangium</taxon>
    </lineage>
</organism>
<proteinExistence type="predicted"/>
<feature type="chain" id="PRO_5045368363" evidence="4">
    <location>
        <begin position="21"/>
        <end position="427"/>
    </location>
</feature>
<evidence type="ECO:0000256" key="1">
    <source>
        <dbReference type="PROSITE-ProRule" id="PRU00339"/>
    </source>
</evidence>
<feature type="signal peptide" evidence="4">
    <location>
        <begin position="1"/>
        <end position="20"/>
    </location>
</feature>
<reference evidence="6 7" key="1">
    <citation type="submission" date="2023-01" db="EMBL/GenBank/DDBJ databases">
        <title>Minimal conservation of predation-associated metabolite biosynthetic gene clusters underscores biosynthetic potential of Myxococcota including descriptions for ten novel species: Archangium lansinium sp. nov., Myxococcus landrumus sp. nov., Nannocystis bai.</title>
        <authorList>
            <person name="Ahearne A."/>
            <person name="Stevens C."/>
            <person name="Dowd S."/>
        </authorList>
    </citation>
    <scope>NUCLEOTIDE SEQUENCE [LARGE SCALE GENOMIC DNA]</scope>
    <source>
        <strain evidence="6 7">WIWO2</strain>
    </source>
</reference>
<sequence>MRAAARPFRPLLLWASLSLAAAPAAAQADARPTPEQVAQAENYFNAGAQAYEAGQYQVAAEAFLEAHERVPSPSLLFSAAQAFRRQYLTEPSPDALRRAIALYREYLRQDPKATRREEAVTALGSLVPLEARLAGEGAAPAGGEGSTAEGGGPATAARPAAGGTRLLLSSPAEGARVSVDGQPFVAAPLVAPVAPGPHRVRVQATGHYDEELTVVAVAGELMPRHVVLRVKPAQLRVTGTGGARIAVDGQVRGTAPTAGAIAIEPGVHVVEVSLPGYELFRRELRVTREQAVALDAELRMTSRRVAAWTALGVGAAGAVATGVLGGLALASQSEAVELRDRKDADSLTPSERDRYNAAVDARGSLGAAAAVAGGVSFLAAAAGFGLFAFDEPKGLGSAAPAAPPPRDPGVGAEFTVGVLSAGVRGRF</sequence>
<keyword evidence="3" id="KW-0812">Transmembrane</keyword>
<dbReference type="InterPro" id="IPR013229">
    <property type="entry name" value="PEGA"/>
</dbReference>
<protein>
    <submittedName>
        <fullName evidence="6">PEGA domain-containing protein</fullName>
    </submittedName>
</protein>
<accession>A0ABT5C4U7</accession>
<dbReference type="SUPFAM" id="SSF48452">
    <property type="entry name" value="TPR-like"/>
    <property type="match status" value="1"/>
</dbReference>
<evidence type="ECO:0000313" key="6">
    <source>
        <dbReference type="EMBL" id="MDC0681444.1"/>
    </source>
</evidence>
<feature type="repeat" description="TPR" evidence="1">
    <location>
        <begin position="40"/>
        <end position="73"/>
    </location>
</feature>
<keyword evidence="3" id="KW-1133">Transmembrane helix</keyword>
<dbReference type="Gene3D" id="1.25.40.10">
    <property type="entry name" value="Tetratricopeptide repeat domain"/>
    <property type="match status" value="1"/>
</dbReference>
<comment type="caution">
    <text evidence="6">The sequence shown here is derived from an EMBL/GenBank/DDBJ whole genome shotgun (WGS) entry which is preliminary data.</text>
</comment>
<feature type="region of interest" description="Disordered" evidence="2">
    <location>
        <begin position="136"/>
        <end position="159"/>
    </location>
</feature>
<keyword evidence="4" id="KW-0732">Signal</keyword>
<dbReference type="InterPro" id="IPR019734">
    <property type="entry name" value="TPR_rpt"/>
</dbReference>
<evidence type="ECO:0000313" key="7">
    <source>
        <dbReference type="Proteomes" id="UP001217485"/>
    </source>
</evidence>